<dbReference type="AlphaFoldDB" id="A0A7K0CI75"/>
<evidence type="ECO:0000313" key="3">
    <source>
        <dbReference type="Proteomes" id="UP000466345"/>
    </source>
</evidence>
<keyword evidence="1" id="KW-0175">Coiled coil</keyword>
<keyword evidence="3" id="KW-1185">Reference proteome</keyword>
<comment type="caution">
    <text evidence="2">The sequence shown here is derived from an EMBL/GenBank/DDBJ whole genome shotgun (WGS) entry which is preliminary data.</text>
</comment>
<dbReference type="Proteomes" id="UP000466345">
    <property type="component" value="Unassembled WGS sequence"/>
</dbReference>
<dbReference type="EMBL" id="WEGJ01000010">
    <property type="protein sequence ID" value="MQY13043.1"/>
    <property type="molecule type" value="Genomic_DNA"/>
</dbReference>
<evidence type="ECO:0000256" key="1">
    <source>
        <dbReference type="SAM" id="Coils"/>
    </source>
</evidence>
<dbReference type="RefSeq" id="WP_153452638.1">
    <property type="nucleotide sequence ID" value="NZ_WEGJ01000010.1"/>
</dbReference>
<sequence length="60" mass="6384">MTTSPGPTHPATETQARLEDLEDSLALALLELRRANGEQPALISNEAARRIFVEAAGPGE</sequence>
<name>A0A7K0CI75_9ACTN</name>
<gene>
    <name evidence="2" type="ORF">SRB5_31830</name>
</gene>
<evidence type="ECO:0000313" key="2">
    <source>
        <dbReference type="EMBL" id="MQY13043.1"/>
    </source>
</evidence>
<organism evidence="2 3">
    <name type="scientific">Streptomyces smaragdinus</name>
    <dbReference type="NCBI Taxonomy" id="2585196"/>
    <lineage>
        <taxon>Bacteria</taxon>
        <taxon>Bacillati</taxon>
        <taxon>Actinomycetota</taxon>
        <taxon>Actinomycetes</taxon>
        <taxon>Kitasatosporales</taxon>
        <taxon>Streptomycetaceae</taxon>
        <taxon>Streptomyces</taxon>
    </lineage>
</organism>
<proteinExistence type="predicted"/>
<accession>A0A7K0CI75</accession>
<feature type="coiled-coil region" evidence="1">
    <location>
        <begin position="11"/>
        <end position="38"/>
    </location>
</feature>
<protein>
    <submittedName>
        <fullName evidence="2">Uncharacterized protein</fullName>
    </submittedName>
</protein>
<reference evidence="2 3" key="1">
    <citation type="submission" date="2019-10" db="EMBL/GenBank/DDBJ databases">
        <title>Streptomyces smaragdinus sp. nov. and Streptomyces fabii sp. nov., isolated from the gut of fungus growing-termite Macrotermes natalensis.</title>
        <authorList>
            <person name="Schwitalla J."/>
            <person name="Benndorf R."/>
            <person name="Martin K."/>
            <person name="De Beer W."/>
            <person name="Kaster A.-K."/>
            <person name="Vollmers J."/>
            <person name="Poulsen M."/>
            <person name="Beemelmanns C."/>
        </authorList>
    </citation>
    <scope>NUCLEOTIDE SEQUENCE [LARGE SCALE GENOMIC DNA]</scope>
    <source>
        <strain evidence="2 3">RB5</strain>
    </source>
</reference>